<dbReference type="Pfam" id="PF13912">
    <property type="entry name" value="zf-C2H2_6"/>
    <property type="match status" value="2"/>
</dbReference>
<evidence type="ECO:0000256" key="4">
    <source>
        <dbReference type="ARBA" id="ARBA00022771"/>
    </source>
</evidence>
<dbReference type="PROSITE" id="PS00028">
    <property type="entry name" value="ZINC_FINGER_C2H2_1"/>
    <property type="match status" value="11"/>
</dbReference>
<dbReference type="Pfam" id="PF00651">
    <property type="entry name" value="BTB"/>
    <property type="match status" value="1"/>
</dbReference>
<gene>
    <name evidence="8" type="ORF">APZ42_013601</name>
</gene>
<proteinExistence type="predicted"/>
<keyword evidence="6" id="KW-0539">Nucleus</keyword>
<accession>A0A0P5D316</accession>
<dbReference type="GO" id="GO:0008270">
    <property type="term" value="F:zinc ion binding"/>
    <property type="evidence" value="ECO:0007669"/>
    <property type="project" value="UniProtKB-KW"/>
</dbReference>
<dbReference type="SUPFAM" id="SSF57667">
    <property type="entry name" value="beta-beta-alpha zinc fingers"/>
    <property type="match status" value="6"/>
</dbReference>
<dbReference type="FunFam" id="3.30.160.60:FF:000759">
    <property type="entry name" value="zinc finger protein 16"/>
    <property type="match status" value="1"/>
</dbReference>
<keyword evidence="4" id="KW-0863">Zinc-finger</keyword>
<dbReference type="InterPro" id="IPR000210">
    <property type="entry name" value="BTB/POZ_dom"/>
</dbReference>
<feature type="compositionally biased region" description="Polar residues" evidence="7">
    <location>
        <begin position="155"/>
        <end position="165"/>
    </location>
</feature>
<dbReference type="GO" id="GO:0005634">
    <property type="term" value="C:nucleus"/>
    <property type="evidence" value="ECO:0007669"/>
    <property type="project" value="UniProtKB-SubCell"/>
</dbReference>
<feature type="compositionally biased region" description="Low complexity" evidence="7">
    <location>
        <begin position="137"/>
        <end position="147"/>
    </location>
</feature>
<sequence length="820" mass="92550">MKKRVCSFIKVHGNGHAKCVAQSITDSWEKKCYANVKIFAKHNEPCNLGSKFLSANKCVLAAASQKLAWMLADTEEDVTIIVAEHDFSTLKLLLQYIYTGEVLIDNNAQELQSLIAEWEIGHPDVISISAIESRSSNSLSTQQSKNSSHQRESRWGSTTSPNDNIITGEKATSACSYNSKDVIHLCLTPEKESLQQNITESIDRIEHQKISLGIGIPVIDIPRDAPTVGHSNLLVGNLPAKKGIPKTKPVLSAKRSKPNQYVFLSTYIKKSKNKLHERAVNSVTSKGTLWKAGKSNAQMVETDCAGKSVTTSNQTKEFGEGNAAADGIQTIELMKSTFGCKDPSACLNNYYTSEVAEAVDTEEDLKDLTLATKLLGEEKANHQKLTGVMMDLSKMVKRHKIYAKHFLGPVSIDSKSAGYIASRIPCVTCGKIVFRDYMSTHVKIHTTERPFLCDQCGQTFALPERLRNHLKNMHPDESQLRLHICSECGKSFKKAEYLKRHLTFHNGLKPYSCPYCDKSFRLPNVLLKHKRTHTGEKPYECETCHRRFSARTSYVVHLQTHRKKSRVLETTETESFVDPETQLLKCDVCNTTFHREYAFLVHKAAHKGEVPKLPCRHCSETFGSYKLLREHTRDHHADALYQCEQCPSMFANKTALHSHLQIHLQGKQFSCDRCGKEFQTKVQLQTHNRSVHSDLRPFSCRFCDKTFKSKLTLRQHERIHTGERPYQCPHCSKAFRQDVHLVNHIRLHTGEKPFVCTYCNKAFAHKNNLSIHVKIHTGAKNMCSVCGQVFRSIVKLRLHEGIHTPLSVPTTEGDIAEETL</sequence>
<dbReference type="EMBL" id="LRGB01000311">
    <property type="protein sequence ID" value="KZS19807.1"/>
    <property type="molecule type" value="Genomic_DNA"/>
</dbReference>
<dbReference type="Proteomes" id="UP000076858">
    <property type="component" value="Unassembled WGS sequence"/>
</dbReference>
<dbReference type="FunFam" id="3.30.160.60:FF:001119">
    <property type="entry name" value="zinc finger protein 408"/>
    <property type="match status" value="1"/>
</dbReference>
<dbReference type="InterPro" id="IPR036236">
    <property type="entry name" value="Znf_C2H2_sf"/>
</dbReference>
<dbReference type="Gene3D" id="3.30.160.60">
    <property type="entry name" value="Classic Zinc Finger"/>
    <property type="match status" value="9"/>
</dbReference>
<dbReference type="GO" id="GO:0043565">
    <property type="term" value="F:sequence-specific DNA binding"/>
    <property type="evidence" value="ECO:0007669"/>
    <property type="project" value="TreeGrafter"/>
</dbReference>
<dbReference type="Gene3D" id="3.30.710.10">
    <property type="entry name" value="Potassium Channel Kv1.1, Chain A"/>
    <property type="match status" value="1"/>
</dbReference>
<keyword evidence="9" id="KW-1185">Reference proteome</keyword>
<evidence type="ECO:0000256" key="1">
    <source>
        <dbReference type="ARBA" id="ARBA00004123"/>
    </source>
</evidence>
<comment type="subcellular location">
    <subcellularLocation>
        <location evidence="1">Nucleus</location>
    </subcellularLocation>
</comment>
<dbReference type="InterPro" id="IPR011333">
    <property type="entry name" value="SKP1/BTB/POZ_sf"/>
</dbReference>
<dbReference type="SUPFAM" id="SSF54695">
    <property type="entry name" value="POZ domain"/>
    <property type="match status" value="1"/>
</dbReference>
<keyword evidence="3" id="KW-0677">Repeat</keyword>
<evidence type="ECO:0000256" key="3">
    <source>
        <dbReference type="ARBA" id="ARBA00022737"/>
    </source>
</evidence>
<keyword evidence="2" id="KW-0479">Metal-binding</keyword>
<feature type="region of interest" description="Disordered" evidence="7">
    <location>
        <begin position="137"/>
        <end position="167"/>
    </location>
</feature>
<keyword evidence="5" id="KW-0862">Zinc</keyword>
<dbReference type="AlphaFoldDB" id="A0A0P5D316"/>
<dbReference type="InterPro" id="IPR013087">
    <property type="entry name" value="Znf_C2H2_type"/>
</dbReference>
<evidence type="ECO:0000256" key="5">
    <source>
        <dbReference type="ARBA" id="ARBA00022833"/>
    </source>
</evidence>
<evidence type="ECO:0000313" key="9">
    <source>
        <dbReference type="Proteomes" id="UP000076858"/>
    </source>
</evidence>
<dbReference type="PROSITE" id="PS50097">
    <property type="entry name" value="BTB"/>
    <property type="match status" value="1"/>
</dbReference>
<protein>
    <submittedName>
        <fullName evidence="8">Zinc finger protein 257</fullName>
    </submittedName>
</protein>
<evidence type="ECO:0000256" key="2">
    <source>
        <dbReference type="ARBA" id="ARBA00022723"/>
    </source>
</evidence>
<dbReference type="PANTHER" id="PTHR24408:SF58">
    <property type="entry name" value="TRANSCRIPTION FACTOR (TFIIIA), PUTATIVE (AFU_ORTHOLOGUE AFUA_1G05150)-RELATED"/>
    <property type="match status" value="1"/>
</dbReference>
<dbReference type="FunFam" id="3.30.160.60:FF:002596">
    <property type="entry name" value="Transcriptional repressor CTCF"/>
    <property type="match status" value="1"/>
</dbReference>
<dbReference type="OrthoDB" id="6377414at2759"/>
<dbReference type="FunFam" id="3.30.160.60:FF:000414">
    <property type="entry name" value="Zinc finger protein 398"/>
    <property type="match status" value="1"/>
</dbReference>
<dbReference type="STRING" id="35525.A0A0P5D316"/>
<evidence type="ECO:0000256" key="7">
    <source>
        <dbReference type="SAM" id="MobiDB-lite"/>
    </source>
</evidence>
<dbReference type="GO" id="GO:0000981">
    <property type="term" value="F:DNA-binding transcription factor activity, RNA polymerase II-specific"/>
    <property type="evidence" value="ECO:0007669"/>
    <property type="project" value="TreeGrafter"/>
</dbReference>
<organism evidence="8 9">
    <name type="scientific">Daphnia magna</name>
    <dbReference type="NCBI Taxonomy" id="35525"/>
    <lineage>
        <taxon>Eukaryota</taxon>
        <taxon>Metazoa</taxon>
        <taxon>Ecdysozoa</taxon>
        <taxon>Arthropoda</taxon>
        <taxon>Crustacea</taxon>
        <taxon>Branchiopoda</taxon>
        <taxon>Diplostraca</taxon>
        <taxon>Cladocera</taxon>
        <taxon>Anomopoda</taxon>
        <taxon>Daphniidae</taxon>
        <taxon>Daphnia</taxon>
    </lineage>
</organism>
<dbReference type="FunFam" id="3.30.160.60:FF:000446">
    <property type="entry name" value="Zinc finger protein"/>
    <property type="match status" value="1"/>
</dbReference>
<dbReference type="Pfam" id="PF00096">
    <property type="entry name" value="zf-C2H2"/>
    <property type="match status" value="6"/>
</dbReference>
<name>A0A0P5D316_9CRUS</name>
<dbReference type="PROSITE" id="PS50157">
    <property type="entry name" value="ZINC_FINGER_C2H2_2"/>
    <property type="match status" value="12"/>
</dbReference>
<dbReference type="SMART" id="SM00355">
    <property type="entry name" value="ZnF_C2H2"/>
    <property type="match status" value="13"/>
</dbReference>
<evidence type="ECO:0000256" key="6">
    <source>
        <dbReference type="ARBA" id="ARBA00023242"/>
    </source>
</evidence>
<evidence type="ECO:0000313" key="8">
    <source>
        <dbReference type="EMBL" id="KZS19807.1"/>
    </source>
</evidence>
<reference evidence="8 9" key="1">
    <citation type="submission" date="2016-03" db="EMBL/GenBank/DDBJ databases">
        <title>EvidentialGene: Evidence-directed Construction of Genes on Genomes.</title>
        <authorList>
            <person name="Gilbert D.G."/>
            <person name="Choi J.-H."/>
            <person name="Mockaitis K."/>
            <person name="Colbourne J."/>
            <person name="Pfrender M."/>
        </authorList>
    </citation>
    <scope>NUCLEOTIDE SEQUENCE [LARGE SCALE GENOMIC DNA]</scope>
    <source>
        <strain evidence="8 9">Xinb3</strain>
        <tissue evidence="8">Complete organism</tissue>
    </source>
</reference>
<comment type="caution">
    <text evidence="8">The sequence shown here is derived from an EMBL/GenBank/DDBJ whole genome shotgun (WGS) entry which is preliminary data.</text>
</comment>
<dbReference type="PANTHER" id="PTHR24408">
    <property type="entry name" value="ZINC FINGER PROTEIN"/>
    <property type="match status" value="1"/>
</dbReference>
<dbReference type="FunFam" id="3.30.160.60:FF:000744">
    <property type="entry name" value="zinc finger E-box-binding homeobox 1"/>
    <property type="match status" value="1"/>
</dbReference>
<dbReference type="Pfam" id="PF12874">
    <property type="entry name" value="zf-met"/>
    <property type="match status" value="1"/>
</dbReference>
<dbReference type="FunFam" id="3.30.160.60:FF:000100">
    <property type="entry name" value="Zinc finger 45-like"/>
    <property type="match status" value="1"/>
</dbReference>